<dbReference type="EMBL" id="CP001867">
    <property type="protein sequence ID" value="ADB77114.1"/>
    <property type="molecule type" value="Genomic_DNA"/>
</dbReference>
<dbReference type="OrthoDB" id="9803968at2"/>
<dbReference type="Pfam" id="PF13193">
    <property type="entry name" value="AMP-binding_C"/>
    <property type="match status" value="1"/>
</dbReference>
<reference evidence="5" key="2">
    <citation type="submission" date="2010-01" db="EMBL/GenBank/DDBJ databases">
        <title>The complete genome of Geodermatophilus obscurus DSM 43160.</title>
        <authorList>
            <consortium name="US DOE Joint Genome Institute (JGI-PGF)"/>
            <person name="Lucas S."/>
            <person name="Copeland A."/>
            <person name="Lapidus A."/>
            <person name="Glavina del Rio T."/>
            <person name="Dalin E."/>
            <person name="Tice H."/>
            <person name="Bruce D."/>
            <person name="Goodwin L."/>
            <person name="Pitluck S."/>
            <person name="Kyrpides N."/>
            <person name="Mavromatis K."/>
            <person name="Ivanova N."/>
            <person name="Munk A.C."/>
            <person name="Brettin T."/>
            <person name="Detter J.C."/>
            <person name="Han C."/>
            <person name="Larimer F."/>
            <person name="Land M."/>
            <person name="Hauser L."/>
            <person name="Markowitz V."/>
            <person name="Cheng J.-F."/>
            <person name="Hugenholtz P."/>
            <person name="Woyke T."/>
            <person name="Wu D."/>
            <person name="Jando M."/>
            <person name="Schneider S."/>
            <person name="Klenk H.-P."/>
            <person name="Eisen J.A."/>
        </authorList>
    </citation>
    <scope>NUCLEOTIDE SEQUENCE [LARGE SCALE GENOMIC DNA]</scope>
    <source>
        <strain evidence="5">ATCC 25078 / DSM 43160 / JCM 3152 / KCC A-0152 / KCTC 9177 / NBRC 13315 / NRRL B-3577 / G-20</strain>
    </source>
</reference>
<feature type="domain" description="AMP-binding enzyme C-terminal" evidence="3">
    <location>
        <begin position="297"/>
        <end position="371"/>
    </location>
</feature>
<dbReference type="Gene3D" id="3.40.50.12780">
    <property type="entry name" value="N-terminal domain of ligase-like"/>
    <property type="match status" value="1"/>
</dbReference>
<dbReference type="GO" id="GO:0016878">
    <property type="term" value="F:acid-thiol ligase activity"/>
    <property type="evidence" value="ECO:0007669"/>
    <property type="project" value="UniProtKB-ARBA"/>
</dbReference>
<dbReference type="InterPro" id="IPR042099">
    <property type="entry name" value="ANL_N_sf"/>
</dbReference>
<dbReference type="SUPFAM" id="SSF56801">
    <property type="entry name" value="Acetyl-CoA synthetase-like"/>
    <property type="match status" value="1"/>
</dbReference>
<dbReference type="NCBIfam" id="NF005877">
    <property type="entry name" value="PRK07824.1"/>
    <property type="match status" value="1"/>
</dbReference>
<evidence type="ECO:0000313" key="4">
    <source>
        <dbReference type="EMBL" id="ADB77114.1"/>
    </source>
</evidence>
<proteinExistence type="predicted"/>
<dbReference type="PANTHER" id="PTHR43767:SF1">
    <property type="entry name" value="NONRIBOSOMAL PEPTIDE SYNTHASE PES1 (EUROFUNG)-RELATED"/>
    <property type="match status" value="1"/>
</dbReference>
<dbReference type="STRING" id="526225.Gobs_4564"/>
<dbReference type="InterPro" id="IPR050237">
    <property type="entry name" value="ATP-dep_AMP-bd_enzyme"/>
</dbReference>
<gene>
    <name evidence="4" type="ordered locus">Gobs_4564</name>
</gene>
<evidence type="ECO:0000259" key="2">
    <source>
        <dbReference type="Pfam" id="PF00501"/>
    </source>
</evidence>
<accession>D2SHG0</accession>
<dbReference type="InterPro" id="IPR025110">
    <property type="entry name" value="AMP-bd_C"/>
</dbReference>
<evidence type="ECO:0000259" key="3">
    <source>
        <dbReference type="Pfam" id="PF13193"/>
    </source>
</evidence>
<dbReference type="PANTHER" id="PTHR43767">
    <property type="entry name" value="LONG-CHAIN-FATTY-ACID--COA LIGASE"/>
    <property type="match status" value="1"/>
</dbReference>
<dbReference type="RefSeq" id="WP_012950539.1">
    <property type="nucleotide sequence ID" value="NC_013757.1"/>
</dbReference>
<organism evidence="4 5">
    <name type="scientific">Geodermatophilus obscurus (strain ATCC 25078 / DSM 43160 / JCM 3152 / CCUG 61914 / KCC A-0152 / KCTC 9177 / NBRC 13315 / NRRL B-3577 / G-20)</name>
    <dbReference type="NCBI Taxonomy" id="526225"/>
    <lineage>
        <taxon>Bacteria</taxon>
        <taxon>Bacillati</taxon>
        <taxon>Actinomycetota</taxon>
        <taxon>Actinomycetes</taxon>
        <taxon>Geodermatophilales</taxon>
        <taxon>Geodermatophilaceae</taxon>
        <taxon>Geodermatophilus</taxon>
    </lineage>
</organism>
<dbReference type="Pfam" id="PF00501">
    <property type="entry name" value="AMP-binding"/>
    <property type="match status" value="1"/>
</dbReference>
<keyword evidence="5" id="KW-1185">Reference proteome</keyword>
<feature type="region of interest" description="Disordered" evidence="1">
    <location>
        <begin position="366"/>
        <end position="386"/>
    </location>
</feature>
<dbReference type="InterPro" id="IPR045851">
    <property type="entry name" value="AMP-bd_C_sf"/>
</dbReference>
<dbReference type="AlphaFoldDB" id="D2SHG0"/>
<feature type="compositionally biased region" description="Basic and acidic residues" evidence="1">
    <location>
        <begin position="370"/>
        <end position="386"/>
    </location>
</feature>
<dbReference type="InterPro" id="IPR000873">
    <property type="entry name" value="AMP-dep_synth/lig_dom"/>
</dbReference>
<reference evidence="4 5" key="1">
    <citation type="journal article" date="2010" name="Stand. Genomic Sci.">
        <title>Complete genome sequence of Geodermatophilus obscurus type strain (G-20).</title>
        <authorList>
            <person name="Ivanova N."/>
            <person name="Sikorski J."/>
            <person name="Jando M."/>
            <person name="Munk C."/>
            <person name="Lapidus A."/>
            <person name="Glavina Del Rio T."/>
            <person name="Copeland A."/>
            <person name="Tice H."/>
            <person name="Cheng J.-F."/>
            <person name="Lucas S."/>
            <person name="Chen F."/>
            <person name="Nolan M."/>
            <person name="Bruce D."/>
            <person name="Goodwin L."/>
            <person name="Pitluck S."/>
            <person name="Mavromatis K."/>
            <person name="Mikhailova N."/>
            <person name="Pati A."/>
            <person name="Chen A."/>
            <person name="Palaniappan K."/>
            <person name="Land M."/>
            <person name="Hauser L."/>
            <person name="Chang Y.-J."/>
            <person name="Jeffries C.D."/>
            <person name="Meincke L."/>
            <person name="Brettin T."/>
            <person name="Detter J.C."/>
            <person name="Detter J.C."/>
            <person name="Rohde M."/>
            <person name="Goeker M."/>
            <person name="Bristow J."/>
            <person name="Eisen J.A."/>
            <person name="Markowitz V."/>
            <person name="Hugenholtz P."/>
            <person name="Kyrpides N.C."/>
            <person name="Klenk H.-P."/>
        </authorList>
    </citation>
    <scope>NUCLEOTIDE SEQUENCE [LARGE SCALE GENOMIC DNA]</scope>
    <source>
        <strain evidence="5">ATCC 25078 / DSM 43160 / JCM 3152 / KCC A-0152 / KCTC 9177 / NBRC 13315 / NRRL B-3577 / G-20</strain>
    </source>
</reference>
<dbReference type="Proteomes" id="UP000001382">
    <property type="component" value="Chromosome"/>
</dbReference>
<dbReference type="Gene3D" id="3.30.300.30">
    <property type="match status" value="1"/>
</dbReference>
<keyword evidence="4" id="KW-0436">Ligase</keyword>
<protein>
    <submittedName>
        <fullName evidence="4">AMP-dependent synthetase and ligase</fullName>
    </submittedName>
</protein>
<dbReference type="KEGG" id="gob:Gobs_4564"/>
<evidence type="ECO:0000256" key="1">
    <source>
        <dbReference type="SAM" id="MobiDB-lite"/>
    </source>
</evidence>
<dbReference type="HOGENOM" id="CLU_000022_59_3_11"/>
<name>D2SHG0_GEOOG</name>
<dbReference type="eggNOG" id="COG0318">
    <property type="taxonomic scope" value="Bacteria"/>
</dbReference>
<sequence>MPRHLTTVPAPADPLALLPQLRAALDGTAPLAVLPAGPPPAVEAAWAVLRPEVPLEDDADLVVVTSGSTGGGRGVLLSAAAVRASGEATLRWLGGPGAWLLALPVSAIAGLQVLCRSVLGGTDPTVLASGEPLAAAVARMPAGRRYTALVPTQLRRYLDAEPAALRAFDGVLVGGAATDPALLAGARDAGVSVVTTYGMTETAGGCVYDGEPLDGVRVRVADAGDAAGPGGVGIELAGPVLATGYRLDPEGTGAAFAGGWFRTRDAGALDDAGRLVVHGRLDDVVVTGGVNVAPQAVEAVLRRHPDVVDAVVFGRPDDKWGQRVVAAVVPAPGAEPDLAALRPWVTARLGGAAAPRELHRISTVPTLHTGKPDRRGVAAAVPDERS</sequence>
<evidence type="ECO:0000313" key="5">
    <source>
        <dbReference type="Proteomes" id="UP000001382"/>
    </source>
</evidence>
<feature type="domain" description="AMP-dependent synthetase/ligase" evidence="2">
    <location>
        <begin position="50"/>
        <end position="245"/>
    </location>
</feature>